<keyword evidence="6" id="KW-1185">Reference proteome</keyword>
<evidence type="ECO:0000256" key="3">
    <source>
        <dbReference type="ARBA" id="ARBA00023125"/>
    </source>
</evidence>
<protein>
    <submittedName>
        <fullName evidence="7">MCM domain-containing protein 2-like</fullName>
    </submittedName>
</protein>
<dbReference type="InterPro" id="IPR031327">
    <property type="entry name" value="MCM"/>
</dbReference>
<proteinExistence type="predicted"/>
<dbReference type="PANTHER" id="PTHR11630:SF75">
    <property type="entry name" value="MINICHROMOSOME MAINTENANCE DOMAIN-CONTAINING PROTEIN 2"/>
    <property type="match status" value="1"/>
</dbReference>
<dbReference type="GeneID" id="102803215"/>
<evidence type="ECO:0000256" key="1">
    <source>
        <dbReference type="ARBA" id="ARBA00022741"/>
    </source>
</evidence>
<dbReference type="Gene3D" id="3.40.50.300">
    <property type="entry name" value="P-loop containing nucleotide triphosphate hydrolases"/>
    <property type="match status" value="1"/>
</dbReference>
<dbReference type="RefSeq" id="XP_006824403.1">
    <property type="nucleotide sequence ID" value="XM_006824340.1"/>
</dbReference>
<organism evidence="6 7">
    <name type="scientific">Saccoglossus kowalevskii</name>
    <name type="common">Acorn worm</name>
    <dbReference type="NCBI Taxonomy" id="10224"/>
    <lineage>
        <taxon>Eukaryota</taxon>
        <taxon>Metazoa</taxon>
        <taxon>Hemichordata</taxon>
        <taxon>Enteropneusta</taxon>
        <taxon>Harrimaniidae</taxon>
        <taxon>Saccoglossus</taxon>
    </lineage>
</organism>
<keyword evidence="1" id="KW-0547">Nucleotide-binding</keyword>
<reference evidence="7" key="1">
    <citation type="submission" date="2025-08" db="UniProtKB">
        <authorList>
            <consortium name="RefSeq"/>
        </authorList>
    </citation>
    <scope>IDENTIFICATION</scope>
    <source>
        <tissue evidence="7">Testes</tissue>
    </source>
</reference>
<evidence type="ECO:0000259" key="5">
    <source>
        <dbReference type="Pfam" id="PF17855"/>
    </source>
</evidence>
<dbReference type="InterPro" id="IPR027417">
    <property type="entry name" value="P-loop_NTPase"/>
</dbReference>
<dbReference type="Pfam" id="PF17855">
    <property type="entry name" value="MCM_lid"/>
    <property type="match status" value="1"/>
</dbReference>
<dbReference type="InterPro" id="IPR041562">
    <property type="entry name" value="MCM_lid"/>
</dbReference>
<dbReference type="PANTHER" id="PTHR11630">
    <property type="entry name" value="DNA REPLICATION LICENSING FACTOR MCM FAMILY MEMBER"/>
    <property type="match status" value="1"/>
</dbReference>
<feature type="domain" description="MCM C-terminal AAA(+) ATPase" evidence="4">
    <location>
        <begin position="215"/>
        <end position="410"/>
    </location>
</feature>
<keyword evidence="3" id="KW-0238">DNA-binding</keyword>
<feature type="non-terminal residue" evidence="7">
    <location>
        <position position="1"/>
    </location>
</feature>
<keyword evidence="2" id="KW-0067">ATP-binding</keyword>
<dbReference type="Proteomes" id="UP000694865">
    <property type="component" value="Unplaced"/>
</dbReference>
<gene>
    <name evidence="7" type="primary">LOC102803215</name>
</gene>
<name>A0ABM0MWL2_SACKO</name>
<feature type="domain" description="MCM AAA-lid" evidence="5">
    <location>
        <begin position="435"/>
        <end position="517"/>
    </location>
</feature>
<evidence type="ECO:0000259" key="4">
    <source>
        <dbReference type="Pfam" id="PF00493"/>
    </source>
</evidence>
<sequence>FTLNPADLWSCRADTRLYKFLGIICSISTVTQYTQAARYYCTVTTCDGYTGQHFIRMHTPGASEFQTIRNDFVCIFCGSTLVEDASCRLLSDKIIVQMLSYDALNSNGCRHQAISVFLRGDLTSDIMIGKSYRVIGIPTYQHNESKISVAIEANNIYMDSKKLEQICNQGNCSITMPSSVLTLYDDRKSSSWSFVASLAYIFGGDITPPGTYFRLKLGMLLSLVETPKNNKQKSKVSRCLHVLAIGCDTLVIHRLLTFGASFCKRNIQHSASTSLFTSVTKDNHGTGACTIDGGSLLLAKNGICSLGDLSHYRKDTREKLLHVMENSSISVDIPRKFSDAAPQKQMVLPILCNIWAYTYPSTGNHKGIKGIFQNQDLGNIPNTFADTFGMVYVCDNPDTTRDDTAQQTLINQVLTAAVLDDKQQHTVQSIITYEDFKKFLDYVSEMHVEFTSSAEYLIKGYFVGSRRVRSSGVHATPFPQSAMKAIACMASAHAKLSLRREVVEEDAVLAIMLYEESVTARYGYSVLSVQPTPHFQQDNLPLYVGKQNDLKMQQFQVQLTRFCLSHASELSSRFTEE</sequence>
<dbReference type="InterPro" id="IPR001208">
    <property type="entry name" value="MCM_dom"/>
</dbReference>
<evidence type="ECO:0000313" key="7">
    <source>
        <dbReference type="RefSeq" id="XP_006824403.1"/>
    </source>
</evidence>
<dbReference type="Pfam" id="PF00493">
    <property type="entry name" value="MCM"/>
    <property type="match status" value="1"/>
</dbReference>
<evidence type="ECO:0000256" key="2">
    <source>
        <dbReference type="ARBA" id="ARBA00022840"/>
    </source>
</evidence>
<accession>A0ABM0MWL2</accession>
<evidence type="ECO:0000313" key="6">
    <source>
        <dbReference type="Proteomes" id="UP000694865"/>
    </source>
</evidence>